<feature type="chain" id="PRO_5042668943" description="Pectinesterase" evidence="14">
    <location>
        <begin position="25"/>
        <end position="573"/>
    </location>
</feature>
<keyword evidence="14" id="KW-0732">Signal</keyword>
<dbReference type="NCBIfam" id="TIGR01614">
    <property type="entry name" value="PME_inhib"/>
    <property type="match status" value="1"/>
</dbReference>
<evidence type="ECO:0000256" key="1">
    <source>
        <dbReference type="ARBA" id="ARBA00004191"/>
    </source>
</evidence>
<dbReference type="Proteomes" id="UP001359559">
    <property type="component" value="Unassembled WGS sequence"/>
</dbReference>
<evidence type="ECO:0000256" key="14">
    <source>
        <dbReference type="RuleBase" id="RU000589"/>
    </source>
</evidence>
<evidence type="ECO:0000256" key="9">
    <source>
        <dbReference type="ARBA" id="ARBA00023157"/>
    </source>
</evidence>
<dbReference type="InterPro" id="IPR035513">
    <property type="entry name" value="Invertase/methylesterase_inhib"/>
</dbReference>
<comment type="similarity">
    <text evidence="3">In the N-terminal section; belongs to the PMEI family.</text>
</comment>
<gene>
    <name evidence="16" type="ORF">RJT34_23149</name>
</gene>
<evidence type="ECO:0000256" key="10">
    <source>
        <dbReference type="ARBA" id="ARBA00023180"/>
    </source>
</evidence>
<dbReference type="CDD" id="cd15798">
    <property type="entry name" value="PMEI-like_3"/>
    <property type="match status" value="1"/>
</dbReference>
<dbReference type="PANTHER" id="PTHR31707">
    <property type="entry name" value="PECTINESTERASE"/>
    <property type="match status" value="1"/>
</dbReference>
<keyword evidence="6" id="KW-0964">Secreted</keyword>
<evidence type="ECO:0000256" key="12">
    <source>
        <dbReference type="ARBA" id="ARBA00057335"/>
    </source>
</evidence>
<dbReference type="Pfam" id="PF01095">
    <property type="entry name" value="Pectinesterase"/>
    <property type="match status" value="1"/>
</dbReference>
<dbReference type="GO" id="GO:0042545">
    <property type="term" value="P:cell wall modification"/>
    <property type="evidence" value="ECO:0007669"/>
    <property type="project" value="UniProtKB-UniRule"/>
</dbReference>
<dbReference type="GO" id="GO:0045490">
    <property type="term" value="P:pectin catabolic process"/>
    <property type="evidence" value="ECO:0007669"/>
    <property type="project" value="UniProtKB-UniRule"/>
</dbReference>
<dbReference type="PROSITE" id="PS00503">
    <property type="entry name" value="PECTINESTERASE_2"/>
    <property type="match status" value="1"/>
</dbReference>
<evidence type="ECO:0000256" key="3">
    <source>
        <dbReference type="ARBA" id="ARBA00006027"/>
    </source>
</evidence>
<dbReference type="InterPro" id="IPR006501">
    <property type="entry name" value="Pectinesterase_inhib_dom"/>
</dbReference>
<feature type="signal peptide" evidence="14">
    <location>
        <begin position="1"/>
        <end position="24"/>
    </location>
</feature>
<evidence type="ECO:0000313" key="17">
    <source>
        <dbReference type="Proteomes" id="UP001359559"/>
    </source>
</evidence>
<name>A0AAN9IGX7_CLITE</name>
<evidence type="ECO:0000256" key="7">
    <source>
        <dbReference type="ARBA" id="ARBA00022801"/>
    </source>
</evidence>
<dbReference type="GO" id="GO:0030599">
    <property type="term" value="F:pectinesterase activity"/>
    <property type="evidence" value="ECO:0007669"/>
    <property type="project" value="UniProtKB-UniRule"/>
</dbReference>
<dbReference type="InterPro" id="IPR000070">
    <property type="entry name" value="Pectinesterase_cat"/>
</dbReference>
<comment type="subcellular location">
    <subcellularLocation>
        <location evidence="1">Secreted</location>
        <location evidence="1">Cell wall</location>
    </subcellularLocation>
</comment>
<dbReference type="FunFam" id="1.20.140.40:FF:000001">
    <property type="entry name" value="Pectinesterase"/>
    <property type="match status" value="1"/>
</dbReference>
<comment type="pathway">
    <text evidence="2 14">Glycan metabolism; pectin degradation; 2-dehydro-3-deoxy-D-gluconate from pectin: step 1/5.</text>
</comment>
<keyword evidence="6" id="KW-0134">Cell wall</keyword>
<dbReference type="SUPFAM" id="SSF51126">
    <property type="entry name" value="Pectin lyase-like"/>
    <property type="match status" value="1"/>
</dbReference>
<keyword evidence="10" id="KW-0325">Glycoprotein</keyword>
<dbReference type="Gene3D" id="2.160.20.10">
    <property type="entry name" value="Single-stranded right-handed beta-helix, Pectin lyase-like"/>
    <property type="match status" value="1"/>
</dbReference>
<dbReference type="SUPFAM" id="SSF101148">
    <property type="entry name" value="Plant invertase/pectin methylesterase inhibitor"/>
    <property type="match status" value="1"/>
</dbReference>
<dbReference type="Pfam" id="PF04043">
    <property type="entry name" value="PMEI"/>
    <property type="match status" value="1"/>
</dbReference>
<evidence type="ECO:0000256" key="2">
    <source>
        <dbReference type="ARBA" id="ARBA00005184"/>
    </source>
</evidence>
<sequence length="573" mass="61475">MSGKVVGSAVSLILVVGVVIGVVAVVQSPAAKGGSSGGGGGGGDGGSELSTHNKAVTALCQNSDDQKLCKDVLSPVNTTDPKEYVATVVKTSMESVIKALNMSDRLSVEHGNSSTGVKMALDDCKDLLQAAIHELEASGVMVQQSSIQDVNEHSAELKNWLGAVVAYQQSCLDGFNTDGEKQVSDQLQAGSLDKVMKLTGLALDVVSGISKILSAFNLNLGLKPASRRLLVIDSEGYPTWLSASDRKLLAEAGNDGVTPHATVAKDGSGQFKTILDAINSYPKKHKGRFIIYVKAGVYDEYITVDKKKINILLYGDGPTKTIITGRKNFAEGVKTMRTATFSTQANGFIAKSISFENTAGAKGHQAVALRVQGDMSAFFDCGIHGYQDTLYAHAHRQFYRNCEISGTIDFIFGYSTTLIQNSKIIVRKPDTNQQNIVVADGTGQKNMPTGVVLHNCEIMPDASLDADRLTVKTYLARPWKAYSRAVFIENEIGDLIQPDGYMPWNTIEPNTEFSYFAEYGNTGAGANTQARAKWGKGLISKQEAAKFMAEPWLKASTWLPDTGIPLDTSFTKA</sequence>
<organism evidence="16 17">
    <name type="scientific">Clitoria ternatea</name>
    <name type="common">Butterfly pea</name>
    <dbReference type="NCBI Taxonomy" id="43366"/>
    <lineage>
        <taxon>Eukaryota</taxon>
        <taxon>Viridiplantae</taxon>
        <taxon>Streptophyta</taxon>
        <taxon>Embryophyta</taxon>
        <taxon>Tracheophyta</taxon>
        <taxon>Spermatophyta</taxon>
        <taxon>Magnoliopsida</taxon>
        <taxon>eudicotyledons</taxon>
        <taxon>Gunneridae</taxon>
        <taxon>Pentapetalae</taxon>
        <taxon>rosids</taxon>
        <taxon>fabids</taxon>
        <taxon>Fabales</taxon>
        <taxon>Fabaceae</taxon>
        <taxon>Papilionoideae</taxon>
        <taxon>50 kb inversion clade</taxon>
        <taxon>NPAAA clade</taxon>
        <taxon>indigoferoid/millettioid clade</taxon>
        <taxon>Phaseoleae</taxon>
        <taxon>Clitoria</taxon>
    </lineage>
</organism>
<dbReference type="InterPro" id="IPR012334">
    <property type="entry name" value="Pectin_lyas_fold"/>
</dbReference>
<evidence type="ECO:0000256" key="13">
    <source>
        <dbReference type="PROSITE-ProRule" id="PRU10040"/>
    </source>
</evidence>
<feature type="domain" description="Pectinesterase inhibitor" evidence="15">
    <location>
        <begin position="51"/>
        <end position="205"/>
    </location>
</feature>
<keyword evidence="7 14" id="KW-0378">Hydrolase</keyword>
<evidence type="ECO:0000256" key="11">
    <source>
        <dbReference type="ARBA" id="ARBA00047928"/>
    </source>
</evidence>
<dbReference type="EC" id="3.1.1.11" evidence="5 14"/>
<comment type="catalytic activity">
    <reaction evidence="11 14">
        <text>[(1-&gt;4)-alpha-D-galacturonosyl methyl ester](n) + n H2O = [(1-&gt;4)-alpha-D-galacturonosyl](n) + n methanol + n H(+)</text>
        <dbReference type="Rhea" id="RHEA:22380"/>
        <dbReference type="Rhea" id="RHEA-COMP:14570"/>
        <dbReference type="Rhea" id="RHEA-COMP:14573"/>
        <dbReference type="ChEBI" id="CHEBI:15377"/>
        <dbReference type="ChEBI" id="CHEBI:15378"/>
        <dbReference type="ChEBI" id="CHEBI:17790"/>
        <dbReference type="ChEBI" id="CHEBI:140522"/>
        <dbReference type="ChEBI" id="CHEBI:140523"/>
        <dbReference type="EC" id="3.1.1.11"/>
    </reaction>
</comment>
<dbReference type="Gene3D" id="1.20.140.40">
    <property type="entry name" value="Invertase/pectin methylesterase inhibitor family protein"/>
    <property type="match status" value="1"/>
</dbReference>
<evidence type="ECO:0000256" key="5">
    <source>
        <dbReference type="ARBA" id="ARBA00013229"/>
    </source>
</evidence>
<dbReference type="InterPro" id="IPR011050">
    <property type="entry name" value="Pectin_lyase_fold/virulence"/>
</dbReference>
<evidence type="ECO:0000313" key="16">
    <source>
        <dbReference type="EMBL" id="KAK7278124.1"/>
    </source>
</evidence>
<dbReference type="EMBL" id="JAYKXN010000006">
    <property type="protein sequence ID" value="KAK7278124.1"/>
    <property type="molecule type" value="Genomic_DNA"/>
</dbReference>
<feature type="active site" evidence="13">
    <location>
        <position position="409"/>
    </location>
</feature>
<evidence type="ECO:0000256" key="4">
    <source>
        <dbReference type="ARBA" id="ARBA00007786"/>
    </source>
</evidence>
<dbReference type="SMART" id="SM00856">
    <property type="entry name" value="PMEI"/>
    <property type="match status" value="1"/>
</dbReference>
<dbReference type="InterPro" id="IPR033131">
    <property type="entry name" value="Pectinesterase_Asp_AS"/>
</dbReference>
<dbReference type="AlphaFoldDB" id="A0AAN9IGX7"/>
<keyword evidence="8 14" id="KW-0063">Aspartyl esterase</keyword>
<keyword evidence="17" id="KW-1185">Reference proteome</keyword>
<protein>
    <recommendedName>
        <fullName evidence="5 14">Pectinesterase</fullName>
        <ecNumber evidence="5 14">3.1.1.11</ecNumber>
    </recommendedName>
</protein>
<proteinExistence type="inferred from homology"/>
<evidence type="ECO:0000256" key="8">
    <source>
        <dbReference type="ARBA" id="ARBA00023085"/>
    </source>
</evidence>
<dbReference type="FunFam" id="2.160.20.10:FF:000001">
    <property type="entry name" value="Pectinesterase"/>
    <property type="match status" value="1"/>
</dbReference>
<reference evidence="16 17" key="1">
    <citation type="submission" date="2024-01" db="EMBL/GenBank/DDBJ databases">
        <title>The genomes of 5 underutilized Papilionoideae crops provide insights into root nodulation and disease resistance.</title>
        <authorList>
            <person name="Yuan L."/>
        </authorList>
    </citation>
    <scope>NUCLEOTIDE SEQUENCE [LARGE SCALE GENOMIC DNA]</scope>
    <source>
        <strain evidence="16">LY-2023</strain>
        <tissue evidence="16">Leaf</tissue>
    </source>
</reference>
<keyword evidence="9" id="KW-1015">Disulfide bond</keyword>
<comment type="caution">
    <text evidence="16">The sequence shown here is derived from an EMBL/GenBank/DDBJ whole genome shotgun (WGS) entry which is preliminary data.</text>
</comment>
<evidence type="ECO:0000256" key="6">
    <source>
        <dbReference type="ARBA" id="ARBA00022512"/>
    </source>
</evidence>
<evidence type="ECO:0000259" key="15">
    <source>
        <dbReference type="SMART" id="SM00856"/>
    </source>
</evidence>
<comment type="function">
    <text evidence="12">Acts in the modification of cell walls via demethylesterification of cell wall pectin.</text>
</comment>
<accession>A0AAN9IGX7</accession>
<comment type="similarity">
    <text evidence="4">In the C-terminal section; belongs to the pectinesterase family.</text>
</comment>
<dbReference type="GO" id="GO:0004857">
    <property type="term" value="F:enzyme inhibitor activity"/>
    <property type="evidence" value="ECO:0007669"/>
    <property type="project" value="InterPro"/>
</dbReference>